<gene>
    <name evidence="2" type="ORF">Verru16b_03081</name>
</gene>
<dbReference type="RefSeq" id="WP_069963088.1">
    <property type="nucleotide sequence ID" value="NZ_CP016094.1"/>
</dbReference>
<organism evidence="2 3">
    <name type="scientific">Lacunisphaera limnophila</name>
    <dbReference type="NCBI Taxonomy" id="1838286"/>
    <lineage>
        <taxon>Bacteria</taxon>
        <taxon>Pseudomonadati</taxon>
        <taxon>Verrucomicrobiota</taxon>
        <taxon>Opitutia</taxon>
        <taxon>Opitutales</taxon>
        <taxon>Opitutaceae</taxon>
        <taxon>Lacunisphaera</taxon>
    </lineage>
</organism>
<evidence type="ECO:0000313" key="3">
    <source>
        <dbReference type="Proteomes" id="UP000095228"/>
    </source>
</evidence>
<reference evidence="2 3" key="1">
    <citation type="submission" date="2016-06" db="EMBL/GenBank/DDBJ databases">
        <title>Three novel species with peptidoglycan cell walls form the new genus Lacunisphaera gen. nov. in the family Opitutaceae of the verrucomicrobial subdivision 4.</title>
        <authorList>
            <person name="Rast P."/>
            <person name="Gloeckner I."/>
            <person name="Jogler M."/>
            <person name="Boedeker C."/>
            <person name="Jeske O."/>
            <person name="Wiegand S."/>
            <person name="Reinhardt R."/>
            <person name="Schumann P."/>
            <person name="Rohde M."/>
            <person name="Spring S."/>
            <person name="Gloeckner F.O."/>
            <person name="Jogler C."/>
        </authorList>
    </citation>
    <scope>NUCLEOTIDE SEQUENCE [LARGE SCALE GENOMIC DNA]</scope>
    <source>
        <strain evidence="2 3">IG16b</strain>
    </source>
</reference>
<proteinExistence type="predicted"/>
<name>A0A1D8AYL5_9BACT</name>
<dbReference type="Proteomes" id="UP000095228">
    <property type="component" value="Chromosome"/>
</dbReference>
<dbReference type="EMBL" id="CP016094">
    <property type="protein sequence ID" value="AOS45990.1"/>
    <property type="molecule type" value="Genomic_DNA"/>
</dbReference>
<evidence type="ECO:0000313" key="2">
    <source>
        <dbReference type="EMBL" id="AOS45990.1"/>
    </source>
</evidence>
<dbReference type="OrthoDB" id="9847544at2"/>
<protein>
    <submittedName>
        <fullName evidence="2">Ribbon-helix-helix protein, copG family</fullName>
    </submittedName>
</protein>
<keyword evidence="3" id="KW-1185">Reference proteome</keyword>
<dbReference type="KEGG" id="obg:Verru16b_03081"/>
<feature type="compositionally biased region" description="Basic residues" evidence="1">
    <location>
        <begin position="124"/>
        <end position="151"/>
    </location>
</feature>
<dbReference type="STRING" id="1838286.Verru16b_03081"/>
<feature type="region of interest" description="Disordered" evidence="1">
    <location>
        <begin position="105"/>
        <end position="151"/>
    </location>
</feature>
<sequence>MPDKGSRPFPIQLEVEFLDRLSEPVREGRAKSVSEIIRTALERYDFANMIVMRPSMLQISVRLAAPIRQNLKRISRTKHASVGQLVRAAVEAYLPQLETGATAQLEIPDVPTPTAAESVLAPPPKRKRKPKKKSGKPAPKKKPVAKRKSKR</sequence>
<dbReference type="AlphaFoldDB" id="A0A1D8AYL5"/>
<evidence type="ECO:0000256" key="1">
    <source>
        <dbReference type="SAM" id="MobiDB-lite"/>
    </source>
</evidence>
<accession>A0A1D8AYL5</accession>